<feature type="region of interest" description="Disordered" evidence="6">
    <location>
        <begin position="1"/>
        <end position="34"/>
    </location>
</feature>
<evidence type="ECO:0000256" key="4">
    <source>
        <dbReference type="ARBA" id="ARBA00023167"/>
    </source>
</evidence>
<feature type="compositionally biased region" description="Low complexity" evidence="6">
    <location>
        <begin position="617"/>
        <end position="629"/>
    </location>
</feature>
<evidence type="ECO:0000256" key="6">
    <source>
        <dbReference type="SAM" id="MobiDB-lite"/>
    </source>
</evidence>
<feature type="compositionally biased region" description="Low complexity" evidence="6">
    <location>
        <begin position="21"/>
        <end position="33"/>
    </location>
</feature>
<feature type="compositionally biased region" description="Basic residues" evidence="6">
    <location>
        <begin position="820"/>
        <end position="830"/>
    </location>
</feature>
<sequence>MNHVLDPLTPKDQTTTGTGGSYLSSSSGGTSPTALMENDLIQMMDEDEEAMRRVRNKWEVKRNTGGFTIPSLNDSTTSIQSIQTLSSSNAVSNNTNNFNTNINNNINMYSTAGLNKNTISTYSTPAMGVFKIPSNNNLPLSTTKAPSNKEYSEYLAKLQLRNREKKRLEEDPQKKELEEREKGFSLNWSGANSQKKKEAKSFKPTPSDDIPEPTAKIRIRKNRPSGYAERNQSRMDENARRGWKQGTVKIKKENGDIERIAPSRAKSIRPQMFEGDDDRDEEFNVHSHESNEAQEKDREEENHDGDDIEDDILFRKKTRVTLNKNDIEVIRRSLSSMSNTELASKSDSTISTMDTLIEKLKKLDQQKQKYLLKVLEKLEKTDKKLEIDVSDDENDQPPIQLLKEAKIKSDSLKTDNISSTLEMDQYCIRVISTWGHSSTVGLTEIELYSFDSTKIEVSEEHVNVKGGLGGKGNIMRLFNGKKKTTNDQYMWQTSLPTLSYLEIVIDVPVTLPVVSMTFWNFNKSINESVKGVREIEILRNNEQLWRGTIQRGCGNNIFDYSTAVQLLSPEEMQAKRSLFAPPKPKPPTKIPQPMMDEPLTKAADIQSAITQELNTNDSISDSESSETTSYTLEVEDDDTVVQFNDSIENDSTIEAVTKNASPVIPPLNILPKESNLTQIVEQKEHSFPSITSASDQKEPIWLSLSRDTSSTEKKVPKGNVLADALKMTNPEKVPVWFRELDTKEKTRKKEDIVLPEKSEEVEVKEPSPKEVPQPIRTSRSRGSIDNPKAVNTETNSPKLAPEKSLEPLKKIEIPTQAKRYQSRSKSRPKRPQVVYNSGCNVTEKSSISNETYDSLMRFKYSHLGRLKPRDEESNLISEPTEIQPPIWKIEKRRSSSNILEDKDLFYLPSLNLTTQSKEDFDVVEEVDEDFIIPIYPSGQKITINILESWGDPHYLGLSGIEIFDKNGNLVTLNDVFSQVKANPSDINSLPEYSNDPRTVDKLFDGVNMTCDDLHQWLTPFTPGGDHFIYITLNEKTTLSMIRFWNYNKSRIHSYRGARYLEMYLDDKMIFKGEIKRAAGTLSSVESCSECILFTTETEVLEKIEKYDQEVYGNFLLDPEPNVTNNERPKTASKDSEDSTTFNPIEHFSNLDPSERPLTSAIQTNSRVDKTSSNGLLRGQKIRITLETSWGDLFYIGLTGIEVLGKDGKLIKLSTEQLSAKPRDMNEVSGHSGDYRTLDKLIDGCNITTDDRHMWMVPVTIYKERPYIEIDLRQPTEISGIRFFNYNKNLEDTFRGVKKISLAIDGKPLLDGEDSCFILKKAPGNTSFDFGHTIIFADVLDGGRTSPAEIQKPKDNSARGNPLRNSSLLNEGIQQAILKAQAMAQTQGVQAPRQDYQTALLPCAYTFKFHLISSHGDPYYIGLNGIELYDARHEKIPLAPSNVHASPYSVSILEKSKDDVRTPDKLIDGVNNTWNDRHMWLAPIEPGQENYLYIIFEEPIAVSYIKIWNYSKTPSRGVEEVIIYADDVLIYKGFLRQAPAINEPNIDLKKDFAQSILFTNDPVVCNKEKKHIYSKTLEDQEVKYFNEKQLLKLSSTQSQIVPSNSKNTPVQRENYPSTRPTTSVINTK</sequence>
<dbReference type="PANTHER" id="PTHR21534">
    <property type="entry name" value="KATANIN-INTERACTING PROTEIN"/>
    <property type="match status" value="1"/>
</dbReference>
<dbReference type="OMA" id="ALLPCAY"/>
<dbReference type="RefSeq" id="XP_044556554.1">
    <property type="nucleotide sequence ID" value="XM_044700319.1"/>
</dbReference>
<feature type="region of interest" description="Disordered" evidence="6">
    <location>
        <begin position="263"/>
        <end position="310"/>
    </location>
</feature>
<feature type="domain" description="KATNIP" evidence="7">
    <location>
        <begin position="1183"/>
        <end position="1537"/>
    </location>
</feature>
<feature type="compositionally biased region" description="Basic and acidic residues" evidence="6">
    <location>
        <begin position="1126"/>
        <end position="1136"/>
    </location>
</feature>
<dbReference type="PANTHER" id="PTHR21534:SF0">
    <property type="entry name" value="KATANIN-INTERACTING PROTEIN"/>
    <property type="match status" value="1"/>
</dbReference>
<evidence type="ECO:0000313" key="9">
    <source>
        <dbReference type="Proteomes" id="UP000444721"/>
    </source>
</evidence>
<evidence type="ECO:0000256" key="2">
    <source>
        <dbReference type="ARBA" id="ARBA00022857"/>
    </source>
</evidence>
<feature type="domain" description="KATNIP" evidence="7">
    <location>
        <begin position="911"/>
        <end position="1076"/>
    </location>
</feature>
<dbReference type="GeneID" id="68117276"/>
<keyword evidence="3" id="KW-0560">Oxidoreductase</keyword>
<feature type="region of interest" description="Disordered" evidence="6">
    <location>
        <begin position="612"/>
        <end position="631"/>
    </location>
</feature>
<dbReference type="GO" id="GO:0009086">
    <property type="term" value="P:methionine biosynthetic process"/>
    <property type="evidence" value="ECO:0007669"/>
    <property type="project" value="UniProtKB-KW"/>
</dbReference>
<dbReference type="InterPro" id="IPR026704">
    <property type="entry name" value="KATNIP"/>
</dbReference>
<dbReference type="OrthoDB" id="304622at2759"/>
<dbReference type="GO" id="GO:0004073">
    <property type="term" value="F:aspartate-semialdehyde dehydrogenase activity"/>
    <property type="evidence" value="ECO:0007669"/>
    <property type="project" value="InterPro"/>
</dbReference>
<feature type="compositionally biased region" description="Basic and acidic residues" evidence="6">
    <location>
        <begin position="282"/>
        <end position="301"/>
    </location>
</feature>
<keyword evidence="4" id="KW-0486">Methionine biosynthesis</keyword>
<dbReference type="Pfam" id="PF14652">
    <property type="entry name" value="DUF4457"/>
    <property type="match status" value="3"/>
</dbReference>
<feature type="compositionally biased region" description="Basic and acidic residues" evidence="6">
    <location>
        <begin position="800"/>
        <end position="812"/>
    </location>
</feature>
<feature type="region of interest" description="Disordered" evidence="6">
    <location>
        <begin position="1595"/>
        <end position="1627"/>
    </location>
</feature>
<evidence type="ECO:0000256" key="3">
    <source>
        <dbReference type="ARBA" id="ARBA00023002"/>
    </source>
</evidence>
<gene>
    <name evidence="8" type="ORF">FDP41_010061</name>
</gene>
<keyword evidence="5" id="KW-0175">Coiled coil</keyword>
<evidence type="ECO:0000256" key="5">
    <source>
        <dbReference type="SAM" id="Coils"/>
    </source>
</evidence>
<comment type="caution">
    <text evidence="8">The sequence shown here is derived from an EMBL/GenBank/DDBJ whole genome shotgun (WGS) entry which is preliminary data.</text>
</comment>
<feature type="compositionally biased region" description="Basic and acidic residues" evidence="6">
    <location>
        <begin position="166"/>
        <end position="183"/>
    </location>
</feature>
<feature type="domain" description="KATNIP" evidence="7">
    <location>
        <begin position="429"/>
        <end position="577"/>
    </location>
</feature>
<feature type="compositionally biased region" description="Basic and acidic residues" evidence="6">
    <location>
        <begin position="231"/>
        <end position="240"/>
    </location>
</feature>
<dbReference type="InterPro" id="IPR027859">
    <property type="entry name" value="KATNIP_dom"/>
</dbReference>
<name>A0A6A5BCY0_NAEFO</name>
<feature type="compositionally biased region" description="Polar residues" evidence="6">
    <location>
        <begin position="775"/>
        <end position="797"/>
    </location>
</feature>
<feature type="region of interest" description="Disordered" evidence="6">
    <location>
        <begin position="164"/>
        <end position="244"/>
    </location>
</feature>
<keyword evidence="2" id="KW-0521">NADP</keyword>
<dbReference type="VEuPathDB" id="AmoebaDB:NF0076920"/>
<feature type="region of interest" description="Disordered" evidence="6">
    <location>
        <begin position="748"/>
        <end position="837"/>
    </location>
</feature>
<proteinExistence type="predicted"/>
<dbReference type="InterPro" id="IPR000319">
    <property type="entry name" value="Asp-semialdehyde_DH_CS"/>
</dbReference>
<organism evidence="8 9">
    <name type="scientific">Naegleria fowleri</name>
    <name type="common">Brain eating amoeba</name>
    <dbReference type="NCBI Taxonomy" id="5763"/>
    <lineage>
        <taxon>Eukaryota</taxon>
        <taxon>Discoba</taxon>
        <taxon>Heterolobosea</taxon>
        <taxon>Tetramitia</taxon>
        <taxon>Eutetramitia</taxon>
        <taxon>Vahlkampfiidae</taxon>
        <taxon>Naegleria</taxon>
    </lineage>
</organism>
<dbReference type="EMBL" id="VFQX01000074">
    <property type="protein sequence ID" value="KAF0971838.1"/>
    <property type="molecule type" value="Genomic_DNA"/>
</dbReference>
<feature type="compositionally biased region" description="Basic and acidic residues" evidence="6">
    <location>
        <begin position="748"/>
        <end position="768"/>
    </location>
</feature>
<feature type="region of interest" description="Disordered" evidence="6">
    <location>
        <begin position="1117"/>
        <end position="1156"/>
    </location>
</feature>
<feature type="coiled-coil region" evidence="5">
    <location>
        <begin position="353"/>
        <end position="395"/>
    </location>
</feature>
<evidence type="ECO:0000313" key="8">
    <source>
        <dbReference type="EMBL" id="KAF0971838.1"/>
    </source>
</evidence>
<dbReference type="GO" id="GO:0050661">
    <property type="term" value="F:NADP binding"/>
    <property type="evidence" value="ECO:0007669"/>
    <property type="project" value="InterPro"/>
</dbReference>
<reference evidence="8 9" key="1">
    <citation type="journal article" date="2019" name="Sci. Rep.">
        <title>Nanopore sequencing improves the draft genome of the human pathogenic amoeba Naegleria fowleri.</title>
        <authorList>
            <person name="Liechti N."/>
            <person name="Schurch N."/>
            <person name="Bruggmann R."/>
            <person name="Wittwer M."/>
        </authorList>
    </citation>
    <scope>NUCLEOTIDE SEQUENCE [LARGE SCALE GENOMIC DNA]</scope>
    <source>
        <strain evidence="8 9">ATCC 30894</strain>
    </source>
</reference>
<dbReference type="PROSITE" id="PS01103">
    <property type="entry name" value="ASD"/>
    <property type="match status" value="1"/>
</dbReference>
<keyword evidence="9" id="KW-1185">Reference proteome</keyword>
<protein>
    <recommendedName>
        <fullName evidence="7">KATNIP domain-containing protein</fullName>
    </recommendedName>
</protein>
<dbReference type="VEuPathDB" id="AmoebaDB:FDP41_010061"/>
<accession>A0A6A5BCY0</accession>
<evidence type="ECO:0000256" key="1">
    <source>
        <dbReference type="ARBA" id="ARBA00022605"/>
    </source>
</evidence>
<dbReference type="Proteomes" id="UP000444721">
    <property type="component" value="Unassembled WGS sequence"/>
</dbReference>
<keyword evidence="1" id="KW-0028">Amino-acid biosynthesis</keyword>
<evidence type="ECO:0000259" key="7">
    <source>
        <dbReference type="Pfam" id="PF14652"/>
    </source>
</evidence>
<dbReference type="VEuPathDB" id="AmoebaDB:NfTy_082180"/>